<dbReference type="Gene3D" id="3.60.20.10">
    <property type="entry name" value="Glutamine Phosphoribosylpyrophosphate, subunit 1, domain 1"/>
    <property type="match status" value="1"/>
</dbReference>
<dbReference type="Gene3D" id="3.40.50.2020">
    <property type="match status" value="1"/>
</dbReference>
<keyword evidence="7 10" id="KW-0479">Metal-binding</keyword>
<gene>
    <name evidence="7" type="primary">purF</name>
    <name evidence="14" type="ORF">TVG0348801</name>
</gene>
<feature type="binding site" evidence="7 11">
    <location>
        <position position="415"/>
    </location>
    <ligand>
        <name>[4Fe-4S] cluster</name>
        <dbReference type="ChEBI" id="CHEBI:49883"/>
    </ligand>
</feature>
<name>Q97BU7_THEVO</name>
<keyword evidence="3 7" id="KW-0328">Glycosyltransferase</keyword>
<dbReference type="Pfam" id="PF00156">
    <property type="entry name" value="Pribosyltran"/>
    <property type="match status" value="1"/>
</dbReference>
<feature type="binding site" evidence="7 11">
    <location>
        <position position="269"/>
    </location>
    <ligand>
        <name>[4Fe-4S] cluster</name>
        <dbReference type="ChEBI" id="CHEBI:49883"/>
    </ligand>
</feature>
<dbReference type="GO" id="GO:0004044">
    <property type="term" value="F:amidophosphoribosyltransferase activity"/>
    <property type="evidence" value="ECO:0007669"/>
    <property type="project" value="UniProtKB-UniRule"/>
</dbReference>
<evidence type="ECO:0000256" key="7">
    <source>
        <dbReference type="HAMAP-Rule" id="MF_01931"/>
    </source>
</evidence>
<evidence type="ECO:0000256" key="11">
    <source>
        <dbReference type="PIRSR" id="PIRSR000485-3"/>
    </source>
</evidence>
<dbReference type="STRING" id="273116.gene:9381135"/>
<dbReference type="InterPro" id="IPR005854">
    <property type="entry name" value="PurF"/>
</dbReference>
<dbReference type="UniPathway" id="UPA00074">
    <property type="reaction ID" value="UER00124"/>
</dbReference>
<dbReference type="EC" id="2.4.2.14" evidence="7"/>
<keyword evidence="7 10" id="KW-0460">Magnesium</keyword>
<reference evidence="14 15" key="2">
    <citation type="journal article" date="2000" name="Proc. Natl. Acad. Sci. U.S.A.">
        <title>Archaeal adaptation to higher temperatures revealed by genomic sequence of Thermoplasma volcanium.</title>
        <authorList>
            <person name="Kawashima T."/>
            <person name="Amano N."/>
            <person name="Koike H."/>
            <person name="Makino S."/>
            <person name="Higuchi S."/>
            <person name="Kawashima-Ohya Y."/>
            <person name="Watanabe K."/>
            <person name="Yamazaki M."/>
            <person name="Kanehori K."/>
            <person name="Kawamoto T."/>
            <person name="Nunoshiba T."/>
            <person name="Yamamoto Y."/>
            <person name="Aramaki H."/>
            <person name="Makino K."/>
            <person name="Suzuki M."/>
        </authorList>
    </citation>
    <scope>NUCLEOTIDE SEQUENCE [LARGE SCALE GENOMIC DNA]</scope>
    <source>
        <strain evidence="15">ATCC 51530 / DSM 4299 / JCM 9571 / NBRC 15438 / GSS1</strain>
    </source>
</reference>
<evidence type="ECO:0000256" key="10">
    <source>
        <dbReference type="PIRSR" id="PIRSR000485-2"/>
    </source>
</evidence>
<feature type="compositionally biased region" description="Polar residues" evidence="12">
    <location>
        <begin position="18"/>
        <end position="30"/>
    </location>
</feature>
<dbReference type="PaxDb" id="273116-14324573"/>
<dbReference type="PIRSF" id="PIRSF000485">
    <property type="entry name" value="Amd_phspho_trans"/>
    <property type="match status" value="1"/>
</dbReference>
<dbReference type="HAMAP" id="MF_01931">
    <property type="entry name" value="PurF"/>
    <property type="match status" value="1"/>
</dbReference>
<feature type="binding site" evidence="7 11">
    <location>
        <position position="466"/>
    </location>
    <ligand>
        <name>[4Fe-4S] cluster</name>
        <dbReference type="ChEBI" id="CHEBI:49883"/>
    </ligand>
</feature>
<evidence type="ECO:0000256" key="1">
    <source>
        <dbReference type="ARBA" id="ARBA00005209"/>
    </source>
</evidence>
<dbReference type="PANTHER" id="PTHR11907">
    <property type="entry name" value="AMIDOPHOSPHORIBOSYLTRANSFERASE"/>
    <property type="match status" value="1"/>
</dbReference>
<dbReference type="NCBIfam" id="TIGR01134">
    <property type="entry name" value="purF"/>
    <property type="match status" value="1"/>
</dbReference>
<evidence type="ECO:0000313" key="14">
    <source>
        <dbReference type="EMBL" id="BAB59500.1"/>
    </source>
</evidence>
<sequence>MDTTPITSGLRGAPTVDSRPQGSDPINGQKPSEDCAVVGFKGKINAYNPIITALRTLQHRGQESAGMAVFDGKKVTLKKGSGLVTDVFNPATDDIKGYVGVGHTRYSTAGSKNVVNAGPFVMNSSFGYITISHNGEIVNADELRDSMKKEGITFQSDSDTEVMLAELSRNISKYGLKRGFEQSMESLRGAYACAISINDRLYAVRDPNGIRPLVIGKNNDGYIVASESCAIDALEGTLIKNIEPGEVVEISDEGIRTIVSKSANRIAHCMFEYVYFSRPDSVIDGINVYAARVNMGRILAKESPVEADIVVPVPDSGRSQAIGYSMESGMPYTEGLIKNRYSERTFIMPTQSDRKAAIHLKLNPIREVIGGKKVVLVDDSIVRGNTMRFIVGLMRKYGAKEIHVRIGSPHIIAPCYFGVDMKTKDQFIARGKTDEEINREIGADSLAFLSVDGLKQAISMKNNNLCLGCLTGEYPIDISKKLAENITSY</sequence>
<keyword evidence="7 11" id="KW-0411">Iron-sulfur</keyword>
<feature type="active site" description="Nucleophile" evidence="7 9">
    <location>
        <position position="35"/>
    </location>
</feature>
<keyword evidence="7 11" id="KW-0408">Iron</keyword>
<keyword evidence="4 7" id="KW-0808">Transferase</keyword>
<dbReference type="InterPro" id="IPR017932">
    <property type="entry name" value="GATase_2_dom"/>
</dbReference>
<keyword evidence="5 7" id="KW-0658">Purine biosynthesis</keyword>
<dbReference type="PROSITE" id="PS51278">
    <property type="entry name" value="GATASE_TYPE_2"/>
    <property type="match status" value="1"/>
</dbReference>
<organism evidence="14 15">
    <name type="scientific">Thermoplasma volcanium (strain ATCC 51530 / DSM 4299 / JCM 9571 / NBRC 15438 / GSS1)</name>
    <dbReference type="NCBI Taxonomy" id="273116"/>
    <lineage>
        <taxon>Archaea</taxon>
        <taxon>Methanobacteriati</taxon>
        <taxon>Thermoplasmatota</taxon>
        <taxon>Thermoplasmata</taxon>
        <taxon>Thermoplasmatales</taxon>
        <taxon>Thermoplasmataceae</taxon>
        <taxon>Thermoplasma</taxon>
    </lineage>
</organism>
<feature type="domain" description="Glutamine amidotransferase type-2" evidence="13">
    <location>
        <begin position="35"/>
        <end position="253"/>
    </location>
</feature>
<dbReference type="CDD" id="cd00715">
    <property type="entry name" value="GPATase_N"/>
    <property type="match status" value="1"/>
</dbReference>
<dbReference type="Proteomes" id="UP000001017">
    <property type="component" value="Chromosome"/>
</dbReference>
<dbReference type="InterPro" id="IPR029057">
    <property type="entry name" value="PRTase-like"/>
</dbReference>
<protein>
    <recommendedName>
        <fullName evidence="7">Amidophosphoribosyltransferase</fullName>
        <shortName evidence="7">ATase</shortName>
        <ecNumber evidence="7">2.4.2.14</ecNumber>
    </recommendedName>
    <alternativeName>
        <fullName evidence="7">Glutamine phosphoribosylpyrophosphate amidotransferase</fullName>
        <shortName evidence="7">GPATase</shortName>
    </alternativeName>
</protein>
<dbReference type="EMBL" id="BA000011">
    <property type="protein sequence ID" value="BAB59500.1"/>
    <property type="molecule type" value="Genomic_DNA"/>
</dbReference>
<reference evidence="14 15" key="1">
    <citation type="journal article" date="1999" name="Proc. Jpn. Acad.">
        <title>Determination of the complete genomic DNA sequence of Thermoplasma volvanium GSS1.</title>
        <authorList>
            <person name="Kawashima T."/>
            <person name="Yamamoto Y."/>
            <person name="Aramaki H."/>
            <person name="Nunoshiba T."/>
            <person name="Kawamoto T."/>
            <person name="Watanabe K."/>
            <person name="Yamazaki M."/>
            <person name="Kanehori K."/>
            <person name="Amano N."/>
            <person name="Ohya Y."/>
            <person name="Makino K."/>
            <person name="Suzuki M."/>
        </authorList>
    </citation>
    <scope>NUCLEOTIDE SEQUENCE [LARGE SCALE GENOMIC DNA]</scope>
    <source>
        <strain evidence="15">ATCC 51530 / DSM 4299 / JCM 9571 / NBRC 15438 / GSS1</strain>
    </source>
</reference>
<evidence type="ECO:0000259" key="13">
    <source>
        <dbReference type="PROSITE" id="PS51278"/>
    </source>
</evidence>
<feature type="region of interest" description="Disordered" evidence="12">
    <location>
        <begin position="1"/>
        <end position="32"/>
    </location>
</feature>
<evidence type="ECO:0000256" key="2">
    <source>
        <dbReference type="ARBA" id="ARBA00010138"/>
    </source>
</evidence>
<dbReference type="Pfam" id="PF13537">
    <property type="entry name" value="GATase_7"/>
    <property type="match status" value="1"/>
</dbReference>
<evidence type="ECO:0000256" key="3">
    <source>
        <dbReference type="ARBA" id="ARBA00022676"/>
    </source>
</evidence>
<evidence type="ECO:0000256" key="8">
    <source>
        <dbReference type="PIRNR" id="PIRNR000485"/>
    </source>
</evidence>
<dbReference type="SUPFAM" id="SSF53271">
    <property type="entry name" value="PRTase-like"/>
    <property type="match status" value="1"/>
</dbReference>
<proteinExistence type="inferred from homology"/>
<evidence type="ECO:0000256" key="6">
    <source>
        <dbReference type="ARBA" id="ARBA00022962"/>
    </source>
</evidence>
<dbReference type="GO" id="GO:0051539">
    <property type="term" value="F:4 iron, 4 sulfur cluster binding"/>
    <property type="evidence" value="ECO:0007669"/>
    <property type="project" value="UniProtKB-KW"/>
</dbReference>
<dbReference type="HOGENOM" id="CLU_022389_3_1_2"/>
<comment type="similarity">
    <text evidence="2 7 8">In the C-terminal section; belongs to the purine/pyrimidine phosphoribosyltransferase family.</text>
</comment>
<dbReference type="PhylomeDB" id="Q97BU7"/>
<comment type="catalytic activity">
    <reaction evidence="7 8">
        <text>5-phospho-beta-D-ribosylamine + L-glutamate + diphosphate = 5-phospho-alpha-D-ribose 1-diphosphate + L-glutamine + H2O</text>
        <dbReference type="Rhea" id="RHEA:14905"/>
        <dbReference type="ChEBI" id="CHEBI:15377"/>
        <dbReference type="ChEBI" id="CHEBI:29985"/>
        <dbReference type="ChEBI" id="CHEBI:33019"/>
        <dbReference type="ChEBI" id="CHEBI:58017"/>
        <dbReference type="ChEBI" id="CHEBI:58359"/>
        <dbReference type="ChEBI" id="CHEBI:58681"/>
        <dbReference type="EC" id="2.4.2.14"/>
    </reaction>
</comment>
<dbReference type="AlphaFoldDB" id="Q97BU7"/>
<dbReference type="GO" id="GO:0006189">
    <property type="term" value="P:'de novo' IMP biosynthetic process"/>
    <property type="evidence" value="ECO:0007669"/>
    <property type="project" value="UniProtKB-UniRule"/>
</dbReference>
<dbReference type="InterPro" id="IPR035584">
    <property type="entry name" value="PurF_N"/>
</dbReference>
<dbReference type="SUPFAM" id="SSF56235">
    <property type="entry name" value="N-terminal nucleophile aminohydrolases (Ntn hydrolases)"/>
    <property type="match status" value="1"/>
</dbReference>
<dbReference type="GO" id="GO:0000287">
    <property type="term" value="F:magnesium ion binding"/>
    <property type="evidence" value="ECO:0007669"/>
    <property type="project" value="UniProtKB-UniRule"/>
</dbReference>
<comment type="pathway">
    <text evidence="1 7 8">Purine metabolism; IMP biosynthesis via de novo pathway; N(1)-(5-phospho-D-ribosyl)glycinamide from 5-phospho-alpha-D-ribose 1-diphosphate: step 1/2.</text>
</comment>
<dbReference type="KEGG" id="tvo:TVG0348801"/>
<feature type="binding site" evidence="7 10">
    <location>
        <position position="379"/>
    </location>
    <ligand>
        <name>Mg(2+)</name>
        <dbReference type="ChEBI" id="CHEBI:18420"/>
    </ligand>
</feature>
<dbReference type="eggNOG" id="arCOG00093">
    <property type="taxonomic scope" value="Archaea"/>
</dbReference>
<keyword evidence="7" id="KW-0004">4Fe-4S</keyword>
<dbReference type="CDD" id="cd06223">
    <property type="entry name" value="PRTases_typeI"/>
    <property type="match status" value="1"/>
</dbReference>
<dbReference type="MEROPS" id="C44.001"/>
<evidence type="ECO:0000313" key="15">
    <source>
        <dbReference type="Proteomes" id="UP000001017"/>
    </source>
</evidence>
<evidence type="ECO:0000256" key="12">
    <source>
        <dbReference type="SAM" id="MobiDB-lite"/>
    </source>
</evidence>
<comment type="cofactor">
    <cofactor evidence="7 10">
        <name>Mg(2+)</name>
        <dbReference type="ChEBI" id="CHEBI:18420"/>
    </cofactor>
    <text evidence="7 10">Binds 1 Mg(2+) ion per subunit.</text>
</comment>
<dbReference type="GO" id="GO:0009113">
    <property type="term" value="P:purine nucleobase biosynthetic process"/>
    <property type="evidence" value="ECO:0007669"/>
    <property type="project" value="UniProtKB-UniRule"/>
</dbReference>
<dbReference type="InterPro" id="IPR000836">
    <property type="entry name" value="PRTase_dom"/>
</dbReference>
<accession>Q97BU7</accession>
<evidence type="ECO:0000256" key="4">
    <source>
        <dbReference type="ARBA" id="ARBA00022679"/>
    </source>
</evidence>
<feature type="binding site" evidence="7 10">
    <location>
        <position position="378"/>
    </location>
    <ligand>
        <name>Mg(2+)</name>
        <dbReference type="ChEBI" id="CHEBI:18420"/>
    </ligand>
</feature>
<keyword evidence="6 7" id="KW-0315">Glutamine amidotransferase</keyword>
<evidence type="ECO:0000256" key="5">
    <source>
        <dbReference type="ARBA" id="ARBA00022755"/>
    </source>
</evidence>
<dbReference type="InterPro" id="IPR029055">
    <property type="entry name" value="Ntn_hydrolases_N"/>
</dbReference>
<keyword evidence="15" id="KW-1185">Reference proteome</keyword>
<feature type="binding site" evidence="7 11">
    <location>
        <position position="469"/>
    </location>
    <ligand>
        <name>[4Fe-4S] cluster</name>
        <dbReference type="ChEBI" id="CHEBI:49883"/>
    </ligand>
</feature>
<feature type="binding site" evidence="7 10">
    <location>
        <position position="316"/>
    </location>
    <ligand>
        <name>Mg(2+)</name>
        <dbReference type="ChEBI" id="CHEBI:18420"/>
    </ligand>
</feature>
<comment type="cofactor">
    <cofactor evidence="7 11">
        <name>[4Fe-4S] cluster</name>
        <dbReference type="ChEBI" id="CHEBI:49883"/>
    </cofactor>
    <text evidence="7 11">Binds 1 [4Fe-4S] cluster per subunit.</text>
</comment>
<comment type="function">
    <text evidence="7">Catalyzes the formation of phosphoribosylamine from phosphoribosylpyrophosphate (PRPP) and glutamine.</text>
</comment>
<evidence type="ECO:0000256" key="9">
    <source>
        <dbReference type="PIRSR" id="PIRSR000485-1"/>
    </source>
</evidence>